<name>A0A8J1ITZ9_XENTR</name>
<feature type="signal peptide" evidence="1">
    <location>
        <begin position="1"/>
        <end position="20"/>
    </location>
</feature>
<keyword evidence="1" id="KW-0732">Signal</keyword>
<keyword evidence="3" id="KW-1185">Reference proteome</keyword>
<organism evidence="3 4">
    <name type="scientific">Xenopus tropicalis</name>
    <name type="common">Western clawed frog</name>
    <name type="synonym">Silurana tropicalis</name>
    <dbReference type="NCBI Taxonomy" id="8364"/>
    <lineage>
        <taxon>Eukaryota</taxon>
        <taxon>Metazoa</taxon>
        <taxon>Chordata</taxon>
        <taxon>Craniata</taxon>
        <taxon>Vertebrata</taxon>
        <taxon>Euteleostomi</taxon>
        <taxon>Amphibia</taxon>
        <taxon>Batrachia</taxon>
        <taxon>Anura</taxon>
        <taxon>Pipoidea</taxon>
        <taxon>Pipidae</taxon>
        <taxon>Xenopodinae</taxon>
        <taxon>Xenopus</taxon>
        <taxon>Silurana</taxon>
    </lineage>
</organism>
<evidence type="ECO:0000256" key="1">
    <source>
        <dbReference type="SAM" id="SignalP"/>
    </source>
</evidence>
<dbReference type="Proteomes" id="UP000008143">
    <property type="component" value="Chromosome 8"/>
</dbReference>
<dbReference type="GeneID" id="116406936"/>
<gene>
    <name evidence="4 5" type="primary">LOC116406936</name>
</gene>
<dbReference type="PROSITE" id="PS51257">
    <property type="entry name" value="PROKAR_LIPOPROTEIN"/>
    <property type="match status" value="1"/>
</dbReference>
<sequence length="122" mass="13210">MQAKILIAVVFFLLLGCKQGYTLQCFSCIYGTCDIAKRTKTCDISEQCATIKAKFGAIPLMRKDCIESSKCFVNTSDTHLGVQVTATPSCCSTDFCNSAVTQSLSVVSGIAALVTHWVAKFY</sequence>
<evidence type="ECO:0000313" key="5">
    <source>
        <dbReference type="Xenbase" id="XB-GENE-29092391"/>
    </source>
</evidence>
<reference evidence="4" key="1">
    <citation type="submission" date="2025-08" db="UniProtKB">
        <authorList>
            <consortium name="RefSeq"/>
        </authorList>
    </citation>
    <scope>IDENTIFICATION</scope>
    <source>
        <strain evidence="4">Nigerian</strain>
        <tissue evidence="4">Liver and blood</tissue>
    </source>
</reference>
<dbReference type="InterPro" id="IPR016054">
    <property type="entry name" value="LY6_UPA_recep-like"/>
</dbReference>
<proteinExistence type="predicted"/>
<dbReference type="Pfam" id="PF00021">
    <property type="entry name" value="UPAR_LY6"/>
    <property type="match status" value="1"/>
</dbReference>
<evidence type="ECO:0000259" key="2">
    <source>
        <dbReference type="Pfam" id="PF00021"/>
    </source>
</evidence>
<dbReference type="OrthoDB" id="5962859at2759"/>
<dbReference type="AGR" id="Xenbase:XB-GENE-29092391"/>
<dbReference type="OMA" id="PSCCSTD"/>
<evidence type="ECO:0000313" key="3">
    <source>
        <dbReference type="Proteomes" id="UP000008143"/>
    </source>
</evidence>
<evidence type="ECO:0000313" key="4">
    <source>
        <dbReference type="RefSeq" id="XP_031747961.1"/>
    </source>
</evidence>
<dbReference type="RefSeq" id="XP_031747961.1">
    <property type="nucleotide sequence ID" value="XM_031892101.1"/>
</dbReference>
<dbReference type="KEGG" id="xtr:116406936"/>
<protein>
    <submittedName>
        <fullName evidence="4">Lymphocyte antigen 6 complex locus protein G6d-like</fullName>
    </submittedName>
</protein>
<accession>A0A8J1ITZ9</accession>
<dbReference type="Gene3D" id="2.10.60.10">
    <property type="entry name" value="CD59"/>
    <property type="match status" value="1"/>
</dbReference>
<dbReference type="SUPFAM" id="SSF57302">
    <property type="entry name" value="Snake toxin-like"/>
    <property type="match status" value="1"/>
</dbReference>
<dbReference type="Xenbase" id="XB-GENE-29092391">
    <property type="gene designation" value="LOC116406936"/>
</dbReference>
<feature type="domain" description="UPAR/Ly6" evidence="2">
    <location>
        <begin position="22"/>
        <end position="99"/>
    </location>
</feature>
<dbReference type="InterPro" id="IPR045860">
    <property type="entry name" value="Snake_toxin-like_sf"/>
</dbReference>
<dbReference type="AlphaFoldDB" id="A0A8J1ITZ9"/>
<feature type="chain" id="PRO_5035326038" evidence="1">
    <location>
        <begin position="21"/>
        <end position="122"/>
    </location>
</feature>